<feature type="DNA-binding region" description="H-T-H motif" evidence="2">
    <location>
        <begin position="29"/>
        <end position="48"/>
    </location>
</feature>
<dbReference type="Proteomes" id="UP000189857">
    <property type="component" value="Unassembled WGS sequence"/>
</dbReference>
<dbReference type="AlphaFoldDB" id="A0A1T4PCL8"/>
<dbReference type="RefSeq" id="WP_078787755.1">
    <property type="nucleotide sequence ID" value="NZ_FMTO01000010.1"/>
</dbReference>
<dbReference type="InterPro" id="IPR009057">
    <property type="entry name" value="Homeodomain-like_sf"/>
</dbReference>
<protein>
    <submittedName>
        <fullName evidence="4">Transcriptional regulator, TetR family</fullName>
    </submittedName>
</protein>
<dbReference type="EMBL" id="FUXA01000011">
    <property type="protein sequence ID" value="SJZ89239.1"/>
    <property type="molecule type" value="Genomic_DNA"/>
</dbReference>
<dbReference type="PANTHER" id="PTHR43479">
    <property type="entry name" value="ACREF/ENVCD OPERON REPRESSOR-RELATED"/>
    <property type="match status" value="1"/>
</dbReference>
<accession>A0A1T4PCL8</accession>
<dbReference type="SUPFAM" id="SSF48498">
    <property type="entry name" value="Tetracyclin repressor-like, C-terminal domain"/>
    <property type="match status" value="1"/>
</dbReference>
<dbReference type="OrthoDB" id="2049881at2"/>
<keyword evidence="1 2" id="KW-0238">DNA-binding</keyword>
<dbReference type="PROSITE" id="PS50977">
    <property type="entry name" value="HTH_TETR_2"/>
    <property type="match status" value="1"/>
</dbReference>
<evidence type="ECO:0000313" key="4">
    <source>
        <dbReference type="EMBL" id="SJZ89239.1"/>
    </source>
</evidence>
<dbReference type="Pfam" id="PF00440">
    <property type="entry name" value="TetR_N"/>
    <property type="match status" value="1"/>
</dbReference>
<proteinExistence type="predicted"/>
<dbReference type="GO" id="GO:0003677">
    <property type="term" value="F:DNA binding"/>
    <property type="evidence" value="ECO:0007669"/>
    <property type="project" value="UniProtKB-UniRule"/>
</dbReference>
<dbReference type="SUPFAM" id="SSF46689">
    <property type="entry name" value="Homeodomain-like"/>
    <property type="match status" value="1"/>
</dbReference>
<sequence length="196" mass="22855">MVEDYISKKDRIISTAIDIISESGISALTTRNIAIKENMSEALLYKYYGNIDEVLQDVIDYYFKFDKGIRATINAKNVSYIDKVKAYVDSYAVYYDNYYALSVIMLQYEELLHNINTRDKIADGVLERSRFLEELFDGAIKAREIKDVMTSQELSVMVSAVIVRLTLNRRFVYNKDSFQSEMNRYISKLMDILKFD</sequence>
<organism evidence="4 5">
    <name type="scientific">Eubacterium ruminantium</name>
    <dbReference type="NCBI Taxonomy" id="42322"/>
    <lineage>
        <taxon>Bacteria</taxon>
        <taxon>Bacillati</taxon>
        <taxon>Bacillota</taxon>
        <taxon>Clostridia</taxon>
        <taxon>Eubacteriales</taxon>
        <taxon>Eubacteriaceae</taxon>
        <taxon>Eubacterium</taxon>
    </lineage>
</organism>
<dbReference type="Gene3D" id="1.10.357.10">
    <property type="entry name" value="Tetracycline Repressor, domain 2"/>
    <property type="match status" value="1"/>
</dbReference>
<name>A0A1T4PCL8_9FIRM</name>
<dbReference type="InterPro" id="IPR036271">
    <property type="entry name" value="Tet_transcr_reg_TetR-rel_C_sf"/>
</dbReference>
<dbReference type="InterPro" id="IPR050624">
    <property type="entry name" value="HTH-type_Tx_Regulator"/>
</dbReference>
<evidence type="ECO:0000259" key="3">
    <source>
        <dbReference type="PROSITE" id="PS50977"/>
    </source>
</evidence>
<evidence type="ECO:0000256" key="1">
    <source>
        <dbReference type="ARBA" id="ARBA00023125"/>
    </source>
</evidence>
<dbReference type="InterPro" id="IPR001647">
    <property type="entry name" value="HTH_TetR"/>
</dbReference>
<evidence type="ECO:0000313" key="5">
    <source>
        <dbReference type="Proteomes" id="UP000189857"/>
    </source>
</evidence>
<gene>
    <name evidence="4" type="ORF">SAMN02745110_01943</name>
</gene>
<keyword evidence="5" id="KW-1185">Reference proteome</keyword>
<dbReference type="PANTHER" id="PTHR43479:SF11">
    <property type="entry name" value="ACREF_ENVCD OPERON REPRESSOR-RELATED"/>
    <property type="match status" value="1"/>
</dbReference>
<reference evidence="4 5" key="1">
    <citation type="submission" date="2017-02" db="EMBL/GenBank/DDBJ databases">
        <authorList>
            <person name="Peterson S.W."/>
        </authorList>
    </citation>
    <scope>NUCLEOTIDE SEQUENCE [LARGE SCALE GENOMIC DNA]</scope>
    <source>
        <strain evidence="4 5">ATCC 17233</strain>
    </source>
</reference>
<feature type="domain" description="HTH tetR-type" evidence="3">
    <location>
        <begin position="6"/>
        <end position="66"/>
    </location>
</feature>
<evidence type="ECO:0000256" key="2">
    <source>
        <dbReference type="PROSITE-ProRule" id="PRU00335"/>
    </source>
</evidence>